<comment type="caution">
    <text evidence="2">The sequence shown here is derived from an EMBL/GenBank/DDBJ whole genome shotgun (WGS) entry which is preliminary data.</text>
</comment>
<reference evidence="2 3" key="1">
    <citation type="journal article" date="2018" name="G3 (Bethesda)">
        <title>Phylogenetic and Phylogenomic Definition of Rhizopus Species.</title>
        <authorList>
            <person name="Gryganskyi A.P."/>
            <person name="Golan J."/>
            <person name="Dolatabadi S."/>
            <person name="Mondo S."/>
            <person name="Robb S."/>
            <person name="Idnurm A."/>
            <person name="Muszewska A."/>
            <person name="Steczkiewicz K."/>
            <person name="Masonjones S."/>
            <person name="Liao H.L."/>
            <person name="Gajdeczka M.T."/>
            <person name="Anike F."/>
            <person name="Vuek A."/>
            <person name="Anishchenko I.M."/>
            <person name="Voigt K."/>
            <person name="de Hoog G.S."/>
            <person name="Smith M.E."/>
            <person name="Heitman J."/>
            <person name="Vilgalys R."/>
            <person name="Stajich J.E."/>
        </authorList>
    </citation>
    <scope>NUCLEOTIDE SEQUENCE [LARGE SCALE GENOMIC DNA]</scope>
    <source>
        <strain evidence="2 3">LSU 92-RS-03</strain>
    </source>
</reference>
<sequence>MDRRYDYIARDRYRSKYDDRFFRPRYPSPPSRYSPYRDHSSRPRHDIRRKTTTSDPPSRSFIAKEYNQAKERKSKEKVQERVKQKDDRVKQKEEKVEQKEKEPIKPIMIKETVISFDSDSDDDWMNENKSYSEEPKKEQTIEKKDVVKTITEKKDASKSMQHLKEEYNKNIRHPKEEYNKNIRHQQDRHEQFRLEGRRSDYTHINYYQRPYESRIDHRRDPYDRRYR</sequence>
<protein>
    <submittedName>
        <fullName evidence="2">Uncharacterized protein</fullName>
    </submittedName>
</protein>
<evidence type="ECO:0000256" key="1">
    <source>
        <dbReference type="SAM" id="MobiDB-lite"/>
    </source>
</evidence>
<evidence type="ECO:0000313" key="2">
    <source>
        <dbReference type="EMBL" id="RCI05598.1"/>
    </source>
</evidence>
<name>A0A367KTS1_RHIST</name>
<proteinExistence type="predicted"/>
<feature type="compositionally biased region" description="Basic and acidic residues" evidence="1">
    <location>
        <begin position="67"/>
        <end position="104"/>
    </location>
</feature>
<dbReference type="EMBL" id="PJQM01000350">
    <property type="protein sequence ID" value="RCI05598.1"/>
    <property type="molecule type" value="Genomic_DNA"/>
</dbReference>
<feature type="compositionally biased region" description="Basic and acidic residues" evidence="1">
    <location>
        <begin position="35"/>
        <end position="44"/>
    </location>
</feature>
<organism evidence="2 3">
    <name type="scientific">Rhizopus stolonifer</name>
    <name type="common">Rhizopus nigricans</name>
    <dbReference type="NCBI Taxonomy" id="4846"/>
    <lineage>
        <taxon>Eukaryota</taxon>
        <taxon>Fungi</taxon>
        <taxon>Fungi incertae sedis</taxon>
        <taxon>Mucoromycota</taxon>
        <taxon>Mucoromycotina</taxon>
        <taxon>Mucoromycetes</taxon>
        <taxon>Mucorales</taxon>
        <taxon>Mucorineae</taxon>
        <taxon>Rhizopodaceae</taxon>
        <taxon>Rhizopus</taxon>
    </lineage>
</organism>
<accession>A0A367KTS1</accession>
<evidence type="ECO:0000313" key="3">
    <source>
        <dbReference type="Proteomes" id="UP000253551"/>
    </source>
</evidence>
<gene>
    <name evidence="2" type="ORF">CU098_013432</name>
</gene>
<feature type="region of interest" description="Disordered" evidence="1">
    <location>
        <begin position="18"/>
        <end position="201"/>
    </location>
</feature>
<keyword evidence="3" id="KW-1185">Reference proteome</keyword>
<dbReference type="Proteomes" id="UP000253551">
    <property type="component" value="Unassembled WGS sequence"/>
</dbReference>
<feature type="compositionally biased region" description="Basic and acidic residues" evidence="1">
    <location>
        <begin position="130"/>
        <end position="201"/>
    </location>
</feature>
<dbReference type="AlphaFoldDB" id="A0A367KTS1"/>